<reference evidence="2 3" key="1">
    <citation type="submission" date="2015-02" db="EMBL/GenBank/DDBJ databases">
        <title>Draft genome sequence of Aspergillus parasiticus SU-1.</title>
        <authorList>
            <person name="Yu J."/>
            <person name="Fedorova N."/>
            <person name="Yin Y."/>
            <person name="Losada L."/>
            <person name="Zafar N."/>
            <person name="Taujale R."/>
            <person name="Ehrlich K.C."/>
            <person name="Bhatnagar D."/>
            <person name="Cleveland T.E."/>
            <person name="Bennett J.W."/>
            <person name="Nierman W.C."/>
        </authorList>
    </citation>
    <scope>NUCLEOTIDE SEQUENCE [LARGE SCALE GENOMIC DNA]</scope>
    <source>
        <strain evidence="3">ATCC 56775 / NRRL 5862 / SRRC 143 / SU-1</strain>
    </source>
</reference>
<dbReference type="InterPro" id="IPR052358">
    <property type="entry name" value="Aro_Compnd_Degr_Hydrolases"/>
</dbReference>
<sequence length="324" mass="37221">MGSITTENNSSFPKKPILSGAWDTHHHIFEPDRFPFAEGRHFTPARASLEDLLKFEKSIGVDHVCIAHGLSYGPDCRSLLYYLKQFQGQARGICVLDLEAVSDELLDVYHAAGVRSVRLDLFRHKAMDNVQIQAELIEAASQRLAKWGRPGWSIQIQQPHLEFWPRLRDVVDRSPVPVVVDHFALIASSSYRVNDYVTNIQDGSYLAEGERIGLAALRETLRNGNLWMKISAPYRCSNLAPGYDDLRWLVRCFVDANPRRVVWGSDWPHTQRHKDRVGKSSTSEEAFLQIDDNAWIESLSQWMSEDEWQLLWVENPSTLYDYHE</sequence>
<dbReference type="Proteomes" id="UP000033540">
    <property type="component" value="Unassembled WGS sequence"/>
</dbReference>
<dbReference type="Pfam" id="PF04909">
    <property type="entry name" value="Amidohydro_2"/>
    <property type="match status" value="1"/>
</dbReference>
<gene>
    <name evidence="2" type="ORF">P875_00127986</name>
</gene>
<dbReference type="PANTHER" id="PTHR35563:SF2">
    <property type="entry name" value="BARREL METAL-DEPENDENT HYDROLASE, PUTATIVE (AFU_ORTHOLOGUE AFUA_1G16240)-RELATED"/>
    <property type="match status" value="1"/>
</dbReference>
<dbReference type="Gene3D" id="3.20.20.140">
    <property type="entry name" value="Metal-dependent hydrolases"/>
    <property type="match status" value="1"/>
</dbReference>
<name>A0A0F0IFP5_ASPPU</name>
<dbReference type="AlphaFoldDB" id="A0A0F0IFP5"/>
<dbReference type="GO" id="GO:0016787">
    <property type="term" value="F:hydrolase activity"/>
    <property type="evidence" value="ECO:0007669"/>
    <property type="project" value="UniProtKB-KW"/>
</dbReference>
<dbReference type="SUPFAM" id="SSF51556">
    <property type="entry name" value="Metallo-dependent hydrolases"/>
    <property type="match status" value="1"/>
</dbReference>
<keyword evidence="2" id="KW-0378">Hydrolase</keyword>
<accession>A0A0F0IFP5</accession>
<dbReference type="InterPro" id="IPR032466">
    <property type="entry name" value="Metal_Hydrolase"/>
</dbReference>
<evidence type="ECO:0000259" key="1">
    <source>
        <dbReference type="Pfam" id="PF04909"/>
    </source>
</evidence>
<dbReference type="EMBL" id="JZEE01000237">
    <property type="protein sequence ID" value="KJK66639.1"/>
    <property type="molecule type" value="Genomic_DNA"/>
</dbReference>
<dbReference type="InterPro" id="IPR006680">
    <property type="entry name" value="Amidohydro-rel"/>
</dbReference>
<protein>
    <submittedName>
        <fullName evidence="2">Amidohydrolase</fullName>
    </submittedName>
</protein>
<organism evidence="2 3">
    <name type="scientific">Aspergillus parasiticus (strain ATCC 56775 / NRRL 5862 / SRRC 143 / SU-1)</name>
    <dbReference type="NCBI Taxonomy" id="1403190"/>
    <lineage>
        <taxon>Eukaryota</taxon>
        <taxon>Fungi</taxon>
        <taxon>Dikarya</taxon>
        <taxon>Ascomycota</taxon>
        <taxon>Pezizomycotina</taxon>
        <taxon>Eurotiomycetes</taxon>
        <taxon>Eurotiomycetidae</taxon>
        <taxon>Eurotiales</taxon>
        <taxon>Aspergillaceae</taxon>
        <taxon>Aspergillus</taxon>
        <taxon>Aspergillus subgen. Circumdati</taxon>
    </lineage>
</organism>
<feature type="domain" description="Amidohydrolase-related" evidence="1">
    <location>
        <begin position="22"/>
        <end position="274"/>
    </location>
</feature>
<dbReference type="PANTHER" id="PTHR35563">
    <property type="entry name" value="BARREL METAL-DEPENDENT HYDROLASE, PUTATIVE (AFU_ORTHOLOGUE AFUA_1G16240)-RELATED"/>
    <property type="match status" value="1"/>
</dbReference>
<dbReference type="OrthoDB" id="2135488at2759"/>
<comment type="caution">
    <text evidence="2">The sequence shown here is derived from an EMBL/GenBank/DDBJ whole genome shotgun (WGS) entry which is preliminary data.</text>
</comment>
<evidence type="ECO:0000313" key="3">
    <source>
        <dbReference type="Proteomes" id="UP000033540"/>
    </source>
</evidence>
<evidence type="ECO:0000313" key="2">
    <source>
        <dbReference type="EMBL" id="KJK66639.1"/>
    </source>
</evidence>
<proteinExistence type="predicted"/>